<accession>A0A3R7F7B4</accession>
<name>A0A3R7F7B4_CLOSI</name>
<dbReference type="AlphaFoldDB" id="A0A3R7F7B4"/>
<dbReference type="Proteomes" id="UP000286415">
    <property type="component" value="Unassembled WGS sequence"/>
</dbReference>
<keyword evidence="2" id="KW-1185">Reference proteome</keyword>
<dbReference type="InParanoid" id="A0A3R7F7B4"/>
<evidence type="ECO:0000313" key="1">
    <source>
        <dbReference type="EMBL" id="KAG5448042.1"/>
    </source>
</evidence>
<reference evidence="1 2" key="1">
    <citation type="journal article" date="2018" name="Biotechnol. Adv.">
        <title>Improved genomic resources and new bioinformatic workflow for the carcinogenic parasite Clonorchis sinensis: Biotechnological implications.</title>
        <authorList>
            <person name="Wang D."/>
            <person name="Korhonen P.K."/>
            <person name="Gasser R.B."/>
            <person name="Young N.D."/>
        </authorList>
    </citation>
    <scope>NUCLEOTIDE SEQUENCE [LARGE SCALE GENOMIC DNA]</scope>
    <source>
        <strain evidence="1">Cs-k2</strain>
    </source>
</reference>
<gene>
    <name evidence="1" type="ORF">CSKR_106589</name>
</gene>
<proteinExistence type="predicted"/>
<sequence>MDEVFVKGYSNTGVLESLQPSPQDFIDHEVKQEWREWAPLKDTALCTEALGELSFCMKSDVTYYEILKFDLKKNAESVKLIINIIPEKQSGPCQPVWLFESNQLHKQQICYKKPSVAFQHCLFDVLMIHICNILKTISSYLQHTVAMFHRRVVVATSLRDRCDQTEQKQEELQQFYQSLCR</sequence>
<protein>
    <submittedName>
        <fullName evidence="1">Uncharacterized protein</fullName>
    </submittedName>
</protein>
<dbReference type="EMBL" id="NIRI02000042">
    <property type="protein sequence ID" value="KAG5448042.1"/>
    <property type="molecule type" value="Genomic_DNA"/>
</dbReference>
<comment type="caution">
    <text evidence="1">The sequence shown here is derived from an EMBL/GenBank/DDBJ whole genome shotgun (WGS) entry which is preliminary data.</text>
</comment>
<evidence type="ECO:0000313" key="2">
    <source>
        <dbReference type="Proteomes" id="UP000286415"/>
    </source>
</evidence>
<reference evidence="1 2" key="2">
    <citation type="journal article" date="2021" name="Genomics">
        <title>High-quality reference genome for Clonorchis sinensis.</title>
        <authorList>
            <person name="Young N.D."/>
            <person name="Stroehlein A.J."/>
            <person name="Kinkar L."/>
            <person name="Wang T."/>
            <person name="Sohn W.M."/>
            <person name="Chang B.C.H."/>
            <person name="Kaur P."/>
            <person name="Weisz D."/>
            <person name="Dudchenko O."/>
            <person name="Aiden E.L."/>
            <person name="Korhonen P.K."/>
            <person name="Gasser R.B."/>
        </authorList>
    </citation>
    <scope>NUCLEOTIDE SEQUENCE [LARGE SCALE GENOMIC DNA]</scope>
    <source>
        <strain evidence="1">Cs-k2</strain>
    </source>
</reference>
<organism evidence="1 2">
    <name type="scientific">Clonorchis sinensis</name>
    <name type="common">Chinese liver fluke</name>
    <dbReference type="NCBI Taxonomy" id="79923"/>
    <lineage>
        <taxon>Eukaryota</taxon>
        <taxon>Metazoa</taxon>
        <taxon>Spiralia</taxon>
        <taxon>Lophotrochozoa</taxon>
        <taxon>Platyhelminthes</taxon>
        <taxon>Trematoda</taxon>
        <taxon>Digenea</taxon>
        <taxon>Opisthorchiida</taxon>
        <taxon>Opisthorchiata</taxon>
        <taxon>Opisthorchiidae</taxon>
        <taxon>Clonorchis</taxon>
    </lineage>
</organism>